<evidence type="ECO:0000256" key="1">
    <source>
        <dbReference type="ARBA" id="ARBA00001971"/>
    </source>
</evidence>
<keyword evidence="15 16" id="KW-0472">Membrane</keyword>
<evidence type="ECO:0000313" key="17">
    <source>
        <dbReference type="EMBL" id="MCZ4282427.1"/>
    </source>
</evidence>
<dbReference type="EMBL" id="JAPWGY010000007">
    <property type="protein sequence ID" value="MCZ4282427.1"/>
    <property type="molecule type" value="Genomic_DNA"/>
</dbReference>
<evidence type="ECO:0000256" key="7">
    <source>
        <dbReference type="ARBA" id="ARBA00022448"/>
    </source>
</evidence>
<evidence type="ECO:0000256" key="13">
    <source>
        <dbReference type="ARBA" id="ARBA00022989"/>
    </source>
</evidence>
<dbReference type="InterPro" id="IPR000701">
    <property type="entry name" value="SuccDH_FuR_B_TM-su"/>
</dbReference>
<feature type="transmembrane region" description="Helical" evidence="16">
    <location>
        <begin position="58"/>
        <end position="77"/>
    </location>
</feature>
<keyword evidence="7" id="KW-0813">Transport</keyword>
<evidence type="ECO:0000256" key="11">
    <source>
        <dbReference type="ARBA" id="ARBA00022723"/>
    </source>
</evidence>
<dbReference type="InterPro" id="IPR014312">
    <property type="entry name" value="Succ_DH_anchor"/>
</dbReference>
<evidence type="ECO:0000256" key="10">
    <source>
        <dbReference type="ARBA" id="ARBA00022692"/>
    </source>
</evidence>
<comment type="subcellular location">
    <subcellularLocation>
        <location evidence="3">Membrane</location>
        <topology evidence="3">Multi-pass membrane protein</topology>
    </subcellularLocation>
</comment>
<organism evidence="17 18">
    <name type="scientific">Kiloniella laminariae</name>
    <dbReference type="NCBI Taxonomy" id="454162"/>
    <lineage>
        <taxon>Bacteria</taxon>
        <taxon>Pseudomonadati</taxon>
        <taxon>Pseudomonadota</taxon>
        <taxon>Alphaproteobacteria</taxon>
        <taxon>Rhodospirillales</taxon>
        <taxon>Kiloniellaceae</taxon>
        <taxon>Kiloniella</taxon>
    </lineage>
</organism>
<comment type="cofactor">
    <cofactor evidence="1">
        <name>heme</name>
        <dbReference type="ChEBI" id="CHEBI:30413"/>
    </cofactor>
</comment>
<evidence type="ECO:0000256" key="16">
    <source>
        <dbReference type="SAM" id="Phobius"/>
    </source>
</evidence>
<gene>
    <name evidence="17" type="primary">sdhD</name>
    <name evidence="17" type="ORF">O4H49_16690</name>
</gene>
<comment type="pathway">
    <text evidence="4">Carbohydrate metabolism; tricarboxylic acid cycle.</text>
</comment>
<keyword evidence="12" id="KW-0249">Electron transport</keyword>
<keyword evidence="8" id="KW-0816">Tricarboxylic acid cycle</keyword>
<evidence type="ECO:0000256" key="15">
    <source>
        <dbReference type="ARBA" id="ARBA00023136"/>
    </source>
</evidence>
<keyword evidence="10 16" id="KW-0812">Transmembrane</keyword>
<comment type="caution">
    <text evidence="17">The sequence shown here is derived from an EMBL/GenBank/DDBJ whole genome shotgun (WGS) entry which is preliminary data.</text>
</comment>
<dbReference type="NCBIfam" id="TIGR02968">
    <property type="entry name" value="succ_dehyd_anc"/>
    <property type="match status" value="1"/>
</dbReference>
<comment type="function">
    <text evidence="2">Membrane-anchoring subunit of succinate dehydrogenase (SDH).</text>
</comment>
<dbReference type="CDD" id="cd03495">
    <property type="entry name" value="SQR_TypeC_SdhD_like"/>
    <property type="match status" value="1"/>
</dbReference>
<evidence type="ECO:0000256" key="14">
    <source>
        <dbReference type="ARBA" id="ARBA00023004"/>
    </source>
</evidence>
<dbReference type="SUPFAM" id="SSF81343">
    <property type="entry name" value="Fumarate reductase respiratory complex transmembrane subunits"/>
    <property type="match status" value="1"/>
</dbReference>
<dbReference type="InterPro" id="IPR034804">
    <property type="entry name" value="SQR/QFR_C/D"/>
</dbReference>
<sequence>MSLRSPLARVRGLGSAREGSSHWWAQRLTSVALVPLVLWFVFSVAMMAGADYVEFIDWVRSPVVAGLLVLLISVGLLHSSQGMQVVIEDYIHGEFCKVVALFLSQSVHVVLGLTGVLSVLLILFRG</sequence>
<evidence type="ECO:0000256" key="6">
    <source>
        <dbReference type="ARBA" id="ARBA00019425"/>
    </source>
</evidence>
<keyword evidence="14" id="KW-0408">Iron</keyword>
<dbReference type="Gene3D" id="1.20.1300.10">
    <property type="entry name" value="Fumarate reductase/succinate dehydrogenase, transmembrane subunit"/>
    <property type="match status" value="1"/>
</dbReference>
<evidence type="ECO:0000256" key="12">
    <source>
        <dbReference type="ARBA" id="ARBA00022982"/>
    </source>
</evidence>
<evidence type="ECO:0000256" key="4">
    <source>
        <dbReference type="ARBA" id="ARBA00005163"/>
    </source>
</evidence>
<feature type="transmembrane region" description="Helical" evidence="16">
    <location>
        <begin position="31"/>
        <end position="52"/>
    </location>
</feature>
<evidence type="ECO:0000256" key="5">
    <source>
        <dbReference type="ARBA" id="ARBA00011558"/>
    </source>
</evidence>
<keyword evidence="13 16" id="KW-1133">Transmembrane helix</keyword>
<protein>
    <recommendedName>
        <fullName evidence="6">Succinate dehydrogenase hydrophobic membrane anchor subunit</fullName>
    </recommendedName>
</protein>
<dbReference type="RefSeq" id="WP_269424577.1">
    <property type="nucleotide sequence ID" value="NZ_JAPWGY010000007.1"/>
</dbReference>
<evidence type="ECO:0000256" key="2">
    <source>
        <dbReference type="ARBA" id="ARBA00004050"/>
    </source>
</evidence>
<evidence type="ECO:0000256" key="3">
    <source>
        <dbReference type="ARBA" id="ARBA00004141"/>
    </source>
</evidence>
<reference evidence="17" key="1">
    <citation type="submission" date="2022-12" db="EMBL/GenBank/DDBJ databases">
        <title>Bacterial isolates from different developmental stages of Nematostella vectensis.</title>
        <authorList>
            <person name="Fraune S."/>
        </authorList>
    </citation>
    <scope>NUCLEOTIDE SEQUENCE</scope>
    <source>
        <strain evidence="17">G21630-S1</strain>
    </source>
</reference>
<keyword evidence="11" id="KW-0479">Metal-binding</keyword>
<dbReference type="Pfam" id="PF01127">
    <property type="entry name" value="Sdh_cyt"/>
    <property type="match status" value="1"/>
</dbReference>
<name>A0ABT4LMS8_9PROT</name>
<dbReference type="Proteomes" id="UP001069802">
    <property type="component" value="Unassembled WGS sequence"/>
</dbReference>
<evidence type="ECO:0000256" key="9">
    <source>
        <dbReference type="ARBA" id="ARBA00022617"/>
    </source>
</evidence>
<accession>A0ABT4LMS8</accession>
<comment type="subunit">
    <text evidence="5">Part of an enzyme complex containing four subunits: a flavoprotein, an iron-sulfur protein, plus two membrane-anchoring proteins, SdhC and SdhD.</text>
</comment>
<proteinExistence type="predicted"/>
<keyword evidence="18" id="KW-1185">Reference proteome</keyword>
<evidence type="ECO:0000313" key="18">
    <source>
        <dbReference type="Proteomes" id="UP001069802"/>
    </source>
</evidence>
<evidence type="ECO:0000256" key="8">
    <source>
        <dbReference type="ARBA" id="ARBA00022532"/>
    </source>
</evidence>
<feature type="transmembrane region" description="Helical" evidence="16">
    <location>
        <begin position="98"/>
        <end position="124"/>
    </location>
</feature>
<keyword evidence="9" id="KW-0349">Heme</keyword>